<reference evidence="1" key="1">
    <citation type="submission" date="2005-10" db="EMBL/GenBank/DDBJ databases">
        <authorList>
            <person name="Loftus B.J."/>
            <person name="Nene V.M."/>
            <person name="Hannick L.I."/>
            <person name="Bidwell S."/>
            <person name="Haas B."/>
            <person name="Amedeo P."/>
            <person name="Orvis J."/>
            <person name="Wortman J.R."/>
            <person name="White O.R."/>
            <person name="Salzberg S."/>
            <person name="Shumway M."/>
            <person name="Koo H."/>
            <person name="Zhao Y."/>
            <person name="Holmes M."/>
            <person name="Miller J."/>
            <person name="Schatz M."/>
            <person name="Pop M."/>
            <person name="Pai G."/>
            <person name="Utterback T."/>
            <person name="Rogers Y.-H."/>
            <person name="Kravitz S."/>
            <person name="Fraser C.M."/>
        </authorList>
    </citation>
    <scope>NUCLEOTIDE SEQUENCE</scope>
    <source>
        <strain evidence="1">Liverpool</strain>
    </source>
</reference>
<name>Q16Q54_AEDAE</name>
<reference evidence="1" key="2">
    <citation type="journal article" date="2007" name="Science">
        <title>Genome sequence of Aedes aegypti, a major arbovirus vector.</title>
        <authorList>
            <person name="Nene V."/>
            <person name="Wortman J.R."/>
            <person name="Lawson D."/>
            <person name="Haas B."/>
            <person name="Kodira C."/>
            <person name="Tu Z.J."/>
            <person name="Loftus B."/>
            <person name="Xi Z."/>
            <person name="Megy K."/>
            <person name="Grabherr M."/>
            <person name="Ren Q."/>
            <person name="Zdobnov E.M."/>
            <person name="Lobo N.F."/>
            <person name="Campbell K.S."/>
            <person name="Brown S.E."/>
            <person name="Bonaldo M.F."/>
            <person name="Zhu J."/>
            <person name="Sinkins S.P."/>
            <person name="Hogenkamp D.G."/>
            <person name="Amedeo P."/>
            <person name="Arensburger P."/>
            <person name="Atkinson P.W."/>
            <person name="Bidwell S."/>
            <person name="Biedler J."/>
            <person name="Birney E."/>
            <person name="Bruggner R.V."/>
            <person name="Costas J."/>
            <person name="Coy M.R."/>
            <person name="Crabtree J."/>
            <person name="Crawford M."/>
            <person name="Debruyn B."/>
            <person name="Decaprio D."/>
            <person name="Eiglmeier K."/>
            <person name="Eisenstadt E."/>
            <person name="El-Dorry H."/>
            <person name="Gelbart W.M."/>
            <person name="Gomes S.L."/>
            <person name="Hammond M."/>
            <person name="Hannick L.I."/>
            <person name="Hogan J.R."/>
            <person name="Holmes M.H."/>
            <person name="Jaffe D."/>
            <person name="Johnston J.S."/>
            <person name="Kennedy R.C."/>
            <person name="Koo H."/>
            <person name="Kravitz S."/>
            <person name="Kriventseva E.V."/>
            <person name="Kulp D."/>
            <person name="Labutti K."/>
            <person name="Lee E."/>
            <person name="Li S."/>
            <person name="Lovin D.D."/>
            <person name="Mao C."/>
            <person name="Mauceli E."/>
            <person name="Menck C.F."/>
            <person name="Miller J.R."/>
            <person name="Montgomery P."/>
            <person name="Mori A."/>
            <person name="Nascimento A.L."/>
            <person name="Naveira H.F."/>
            <person name="Nusbaum C."/>
            <person name="O'leary S."/>
            <person name="Orvis J."/>
            <person name="Pertea M."/>
            <person name="Quesneville H."/>
            <person name="Reidenbach K.R."/>
            <person name="Rogers Y.H."/>
            <person name="Roth C.W."/>
            <person name="Schneider J.R."/>
            <person name="Schatz M."/>
            <person name="Shumway M."/>
            <person name="Stanke M."/>
            <person name="Stinson E.O."/>
            <person name="Tubio J.M."/>
            <person name="Vanzee J.P."/>
            <person name="Verjovski-Almeida S."/>
            <person name="Werner D."/>
            <person name="White O."/>
            <person name="Wyder S."/>
            <person name="Zeng Q."/>
            <person name="Zhao Q."/>
            <person name="Zhao Y."/>
            <person name="Hill C.A."/>
            <person name="Raikhel A.S."/>
            <person name="Soares M.B."/>
            <person name="Knudson D.L."/>
            <person name="Lee N.H."/>
            <person name="Galagan J."/>
            <person name="Salzberg S.L."/>
            <person name="Paulsen I.T."/>
            <person name="Dimopoulos G."/>
            <person name="Collins F.H."/>
            <person name="Birren B."/>
            <person name="Fraser-Liggett C.M."/>
            <person name="Severson D.W."/>
        </authorList>
    </citation>
    <scope>NUCLEOTIDE SEQUENCE [LARGE SCALE GENOMIC DNA]</scope>
    <source>
        <strain evidence="1">Liverpool</strain>
    </source>
</reference>
<accession>Q16Q54</accession>
<evidence type="ECO:0000313" key="1">
    <source>
        <dbReference type="EMBL" id="EAT36524.1"/>
    </source>
</evidence>
<protein>
    <submittedName>
        <fullName evidence="1">AAEL011398-PA</fullName>
    </submittedName>
</protein>
<dbReference type="OMA" id="CCFVELM"/>
<dbReference type="Proteomes" id="UP000682892">
    <property type="component" value="Unassembled WGS sequence"/>
</dbReference>
<sequence>MAPKRTPKERLAKYLKRYKKMQNTLKAIDVRKAIDRISFKDYLADEKFKETLSRNQQKSLRTLDATDRQNLLKMDLRQMASDYRGDQLEAKDFYQYVERLVAEVEEASHRTTTEFFEDRNKVDDLTLISLDAAYYLALAGSGIDPCCFVELM</sequence>
<dbReference type="HOGENOM" id="CLU_1723834_0_0_1"/>
<evidence type="ECO:0000313" key="2">
    <source>
        <dbReference type="Proteomes" id="UP000682892"/>
    </source>
</evidence>
<proteinExistence type="predicted"/>
<dbReference type="AlphaFoldDB" id="Q16Q54"/>
<dbReference type="EMBL" id="CH477760">
    <property type="protein sequence ID" value="EAT36524.1"/>
    <property type="molecule type" value="Genomic_DNA"/>
</dbReference>
<gene>
    <name evidence="1" type="ORF">AaeL_AAEL011398</name>
</gene>
<organism evidence="1 2">
    <name type="scientific">Aedes aegypti</name>
    <name type="common">Yellowfever mosquito</name>
    <name type="synonym">Culex aegypti</name>
    <dbReference type="NCBI Taxonomy" id="7159"/>
    <lineage>
        <taxon>Eukaryota</taxon>
        <taxon>Metazoa</taxon>
        <taxon>Ecdysozoa</taxon>
        <taxon>Arthropoda</taxon>
        <taxon>Hexapoda</taxon>
        <taxon>Insecta</taxon>
        <taxon>Pterygota</taxon>
        <taxon>Neoptera</taxon>
        <taxon>Endopterygota</taxon>
        <taxon>Diptera</taxon>
        <taxon>Nematocera</taxon>
        <taxon>Culicoidea</taxon>
        <taxon>Culicidae</taxon>
        <taxon>Culicinae</taxon>
        <taxon>Aedini</taxon>
        <taxon>Aedes</taxon>
        <taxon>Stegomyia</taxon>
    </lineage>
</organism>
<dbReference type="PaxDb" id="7159-AAEL011398-PA"/>
<reference evidence="1" key="3">
    <citation type="submission" date="2012-09" db="EMBL/GenBank/DDBJ databases">
        <authorList>
            <consortium name="VectorBase"/>
        </authorList>
    </citation>
    <scope>NUCLEOTIDE SEQUENCE</scope>
    <source>
        <strain evidence="1">Liverpool</strain>
    </source>
</reference>